<dbReference type="AlphaFoldDB" id="A0A4V3RPL4"/>
<gene>
    <name evidence="1" type="ORF">E5340_04320</name>
</gene>
<proteinExistence type="predicted"/>
<reference evidence="1 2" key="1">
    <citation type="submission" date="2019-04" db="EMBL/GenBank/DDBJ databases">
        <title>Microbes associate with the intestines of laboratory mice.</title>
        <authorList>
            <person name="Navarre W."/>
            <person name="Wong E."/>
            <person name="Huang K."/>
            <person name="Tropini C."/>
            <person name="Ng K."/>
            <person name="Yu B."/>
        </authorList>
    </citation>
    <scope>NUCLEOTIDE SEQUENCE [LARGE SCALE GENOMIC DNA]</scope>
    <source>
        <strain evidence="1 2">NM26_J9</strain>
    </source>
</reference>
<dbReference type="RefSeq" id="WP_004047447.1">
    <property type="nucleotide sequence ID" value="NZ_BDFM01000189.1"/>
</dbReference>
<organism evidence="1 2">
    <name type="scientific">Ligilactobacillus murinus</name>
    <dbReference type="NCBI Taxonomy" id="1622"/>
    <lineage>
        <taxon>Bacteria</taxon>
        <taxon>Bacillati</taxon>
        <taxon>Bacillota</taxon>
        <taxon>Bacilli</taxon>
        <taxon>Lactobacillales</taxon>
        <taxon>Lactobacillaceae</taxon>
        <taxon>Ligilactobacillus</taxon>
    </lineage>
</organism>
<sequence>MAESPFKGLSIKGHPVSKEEFMSWYDDYVKRCSNRETKNAHKTQRDFMDEGHNVIEVVGNSVILNGLRINVNSVTIEHDEVTLKFKAIPYYDPDRLGIDDLSRINQMY</sequence>
<evidence type="ECO:0000313" key="1">
    <source>
        <dbReference type="EMBL" id="TGY55900.1"/>
    </source>
</evidence>
<accession>A0A4V3RPL4</accession>
<dbReference type="Proteomes" id="UP000306855">
    <property type="component" value="Unassembled WGS sequence"/>
</dbReference>
<dbReference type="EMBL" id="SRYK01000015">
    <property type="protein sequence ID" value="TGY55900.1"/>
    <property type="molecule type" value="Genomic_DNA"/>
</dbReference>
<name>A0A4V3RPL4_9LACO</name>
<protein>
    <submittedName>
        <fullName evidence="1">Uncharacterized protein</fullName>
    </submittedName>
</protein>
<evidence type="ECO:0000313" key="2">
    <source>
        <dbReference type="Proteomes" id="UP000306855"/>
    </source>
</evidence>
<comment type="caution">
    <text evidence="1">The sequence shown here is derived from an EMBL/GenBank/DDBJ whole genome shotgun (WGS) entry which is preliminary data.</text>
</comment>